<dbReference type="Gene3D" id="3.90.70.10">
    <property type="entry name" value="Cysteine proteinases"/>
    <property type="match status" value="1"/>
</dbReference>
<dbReference type="EMBL" id="JABBNB010000036">
    <property type="protein sequence ID" value="NMO04518.1"/>
    <property type="molecule type" value="Genomic_DNA"/>
</dbReference>
<dbReference type="RefSeq" id="WP_170197021.1">
    <property type="nucleotide sequence ID" value="NZ_JABBNB010000036.1"/>
</dbReference>
<protein>
    <recommendedName>
        <fullName evidence="1">Peptidase C1A papain C-terminal domain-containing protein</fullName>
    </recommendedName>
</protein>
<dbReference type="SUPFAM" id="SSF54001">
    <property type="entry name" value="Cysteine proteinases"/>
    <property type="match status" value="1"/>
</dbReference>
<evidence type="ECO:0000313" key="3">
    <source>
        <dbReference type="Proteomes" id="UP000550729"/>
    </source>
</evidence>
<organism evidence="2 3">
    <name type="scientific">Gordonia asplenii</name>
    <dbReference type="NCBI Taxonomy" id="2725283"/>
    <lineage>
        <taxon>Bacteria</taxon>
        <taxon>Bacillati</taxon>
        <taxon>Actinomycetota</taxon>
        <taxon>Actinomycetes</taxon>
        <taxon>Mycobacteriales</taxon>
        <taxon>Gordoniaceae</taxon>
        <taxon>Gordonia</taxon>
    </lineage>
</organism>
<accession>A0A848LAC8</accession>
<gene>
    <name evidence="2" type="ORF">HH308_25185</name>
</gene>
<name>A0A848LAC8_9ACTN</name>
<dbReference type="AlphaFoldDB" id="A0A848LAC8"/>
<sequence>MSAPFHYADFTVDPAPTRDSLIRQLNDDHVPVIGLRVTPGFMNLNGGILTEPGPPTDGHAVLLVGAARYTGPDLGVVEPGDQLMCIQNSWGTSWGANGYALIGPRAWDDMVFVSALLTPR</sequence>
<evidence type="ECO:0000259" key="1">
    <source>
        <dbReference type="Pfam" id="PF00112"/>
    </source>
</evidence>
<comment type="caution">
    <text evidence="2">The sequence shown here is derived from an EMBL/GenBank/DDBJ whole genome shotgun (WGS) entry which is preliminary data.</text>
</comment>
<dbReference type="Pfam" id="PF00112">
    <property type="entry name" value="Peptidase_C1"/>
    <property type="match status" value="1"/>
</dbReference>
<dbReference type="Proteomes" id="UP000550729">
    <property type="component" value="Unassembled WGS sequence"/>
</dbReference>
<dbReference type="GO" id="GO:0008234">
    <property type="term" value="F:cysteine-type peptidase activity"/>
    <property type="evidence" value="ECO:0007669"/>
    <property type="project" value="InterPro"/>
</dbReference>
<reference evidence="2 3" key="1">
    <citation type="submission" date="2020-04" db="EMBL/GenBank/DDBJ databases">
        <title>Gordonia sp. nov. TBRC 11910.</title>
        <authorList>
            <person name="Suriyachadkun C."/>
        </authorList>
    </citation>
    <scope>NUCLEOTIDE SEQUENCE [LARGE SCALE GENOMIC DNA]</scope>
    <source>
        <strain evidence="2 3">TBRC 11910</strain>
    </source>
</reference>
<dbReference type="GO" id="GO:0006508">
    <property type="term" value="P:proteolysis"/>
    <property type="evidence" value="ECO:0007669"/>
    <property type="project" value="InterPro"/>
</dbReference>
<keyword evidence="3" id="KW-1185">Reference proteome</keyword>
<dbReference type="InterPro" id="IPR038765">
    <property type="entry name" value="Papain-like_cys_pep_sf"/>
</dbReference>
<proteinExistence type="predicted"/>
<dbReference type="InterPro" id="IPR000668">
    <property type="entry name" value="Peptidase_C1A_C"/>
</dbReference>
<evidence type="ECO:0000313" key="2">
    <source>
        <dbReference type="EMBL" id="NMO04518.1"/>
    </source>
</evidence>
<feature type="domain" description="Peptidase C1A papain C-terminal" evidence="1">
    <location>
        <begin position="18"/>
        <end position="102"/>
    </location>
</feature>